<organism evidence="1 2">
    <name type="scientific">Fusarium solani subsp. cucurbitae</name>
    <name type="common">Neocosmosporum cucurbitae</name>
    <dbReference type="NCBI Taxonomy" id="2747967"/>
    <lineage>
        <taxon>Eukaryota</taxon>
        <taxon>Fungi</taxon>
        <taxon>Dikarya</taxon>
        <taxon>Ascomycota</taxon>
        <taxon>Pezizomycotina</taxon>
        <taxon>Sordariomycetes</taxon>
        <taxon>Hypocreomycetidae</taxon>
        <taxon>Hypocreales</taxon>
        <taxon>Nectriaceae</taxon>
        <taxon>Fusarium</taxon>
        <taxon>Fusarium solani species complex</taxon>
    </lineage>
</organism>
<evidence type="ECO:0000313" key="2">
    <source>
        <dbReference type="Proteomes" id="UP000830768"/>
    </source>
</evidence>
<dbReference type="Proteomes" id="UP000830768">
    <property type="component" value="Chromosome 3"/>
</dbReference>
<gene>
    <name evidence="1" type="ORF">LCI18_003926</name>
</gene>
<name>A0ACD3YWJ5_FUSSC</name>
<sequence length="705" mass="77774">MASQPARPNSRRGFETAIICALPLEADAVEALFDRHWDDDGPPFNKAPGDPNAYSTGVIGRHNVVLAYMPGMGKANAATVASNCRASFPSIRLALVVGVCGVVPFGPHKEEIVLGDVIISEGIVQYDFGRQLPGRFIRKDTLGDALGRPNQEIRSALTKLKTLRGRQQLGSKVAGYLDVLRQEPELRAEYPGSANDKLFKASYSHAENQQSCEQLGCDGELVPRSRLKAIGADPMPAIHSGLMASGDSVMKSGEDRDRIAAEDGIIAFEMEGAGVWDSFPCIVIKGACDYADSHKSKVWQRYAAATAAACMKAFLSHWVPSIPAGRRIHDIPFPKNKDFVGREDTIATLKRMLFTEICDQQVALVGLGGMGKTQIALHLAHWVKDNERDHSVFWIPALSMASFKQACGKLIKKLGIQCDEQEDVKEAVRQYLGSEDAGSWFMVVDNADDMAILDGSAETDGLLDFLPQSEAGRILFTTRSQKVAVTAARNAVVRLSEMSTEEASTFLQRSLIRSDQVLDAEVLTELLEQLTHLPLAIAQAAAYMNMNQVAVWDYLQLFRNTDQPTINLLNSRLRDKTHHDRSQGAAATTWIISFKQIRQWAPHAAYLLSFMAFIEPKAIPRSLLPKPETEQEMTEAIGTLLGYGFLSQRGNEPLFDMHSLVHSVTLAWTKDQNGADRTREEVLAHLTNVFPTDDWENRELISTKL</sequence>
<accession>A0ACD3YWJ5</accession>
<reference evidence="1" key="1">
    <citation type="submission" date="2021-11" db="EMBL/GenBank/DDBJ databases">
        <title>Fusarium solani-melongenae Genome sequencing and assembly.</title>
        <authorList>
            <person name="Xie S."/>
            <person name="Huang L."/>
            <person name="Zhang X."/>
        </authorList>
    </citation>
    <scope>NUCLEOTIDE SEQUENCE</scope>
    <source>
        <strain evidence="1">CRI 24-3</strain>
    </source>
</reference>
<dbReference type="EMBL" id="CP090032">
    <property type="protein sequence ID" value="UPK92991.1"/>
    <property type="molecule type" value="Genomic_DNA"/>
</dbReference>
<protein>
    <submittedName>
        <fullName evidence="1">Uncharacterized protein</fullName>
    </submittedName>
</protein>
<proteinExistence type="predicted"/>
<keyword evidence="2" id="KW-1185">Reference proteome</keyword>
<evidence type="ECO:0000313" key="1">
    <source>
        <dbReference type="EMBL" id="UPK92991.1"/>
    </source>
</evidence>